<proteinExistence type="predicted"/>
<dbReference type="AlphaFoldDB" id="A0A2X3BWN1"/>
<protein>
    <submittedName>
        <fullName evidence="1">Uncharacterized protein</fullName>
    </submittedName>
</protein>
<dbReference type="Proteomes" id="UP000282433">
    <property type="component" value="Chromosome"/>
</dbReference>
<reference evidence="4 5" key="1">
    <citation type="submission" date="2018-06" db="EMBL/GenBank/DDBJ databases">
        <authorList>
            <consortium name="Pathogen Informatics"/>
            <person name="Doyle S."/>
        </authorList>
    </citation>
    <scope>NUCLEOTIDE SEQUENCE [LARGE SCALE GENOMIC DNA]</scope>
    <source>
        <strain evidence="1 4">NCTC9128</strain>
        <strain evidence="2 5">NCTC9140</strain>
    </source>
</reference>
<evidence type="ECO:0000313" key="1">
    <source>
        <dbReference type="EMBL" id="SQC09538.1"/>
    </source>
</evidence>
<accession>A0A2X3BWN1</accession>
<name>A0A2X3BWN1_KLEPN</name>
<gene>
    <name evidence="3" type="ORF">NCTC13635_03610</name>
    <name evidence="1" type="ORF">NCTC9128_01504</name>
    <name evidence="2" type="ORF">NCTC9140_00688</name>
</gene>
<evidence type="ECO:0000313" key="2">
    <source>
        <dbReference type="EMBL" id="STS79050.1"/>
    </source>
</evidence>
<organism evidence="1 4">
    <name type="scientific">Klebsiella pneumoniae</name>
    <dbReference type="NCBI Taxonomy" id="573"/>
    <lineage>
        <taxon>Bacteria</taxon>
        <taxon>Pseudomonadati</taxon>
        <taxon>Pseudomonadota</taxon>
        <taxon>Gammaproteobacteria</taxon>
        <taxon>Enterobacterales</taxon>
        <taxon>Enterobacteriaceae</taxon>
        <taxon>Klebsiella/Raoultella group</taxon>
        <taxon>Klebsiella</taxon>
        <taxon>Klebsiella pneumoniae complex</taxon>
    </lineage>
</organism>
<dbReference type="Proteomes" id="UP000254938">
    <property type="component" value="Unassembled WGS sequence"/>
</dbReference>
<dbReference type="EMBL" id="UGKQ01000007">
    <property type="protein sequence ID" value="STS79050.1"/>
    <property type="molecule type" value="Genomic_DNA"/>
</dbReference>
<evidence type="ECO:0000313" key="4">
    <source>
        <dbReference type="Proteomes" id="UP000251088"/>
    </source>
</evidence>
<dbReference type="Proteomes" id="UP000251088">
    <property type="component" value="Unassembled WGS sequence"/>
</dbReference>
<reference evidence="3 6" key="2">
    <citation type="submission" date="2018-12" db="EMBL/GenBank/DDBJ databases">
        <authorList>
            <consortium name="Pathogen Informatics"/>
        </authorList>
    </citation>
    <scope>NUCLEOTIDE SEQUENCE [LARGE SCALE GENOMIC DNA]</scope>
    <source>
        <strain evidence="3 6">NCTC13635</strain>
    </source>
</reference>
<evidence type="ECO:0000313" key="5">
    <source>
        <dbReference type="Proteomes" id="UP000254938"/>
    </source>
</evidence>
<evidence type="ECO:0000313" key="6">
    <source>
        <dbReference type="Proteomes" id="UP000282433"/>
    </source>
</evidence>
<dbReference type="EMBL" id="LR134162">
    <property type="protein sequence ID" value="VEB03393.1"/>
    <property type="molecule type" value="Genomic_DNA"/>
</dbReference>
<dbReference type="EMBL" id="UAWN01000005">
    <property type="protein sequence ID" value="SQC09538.1"/>
    <property type="molecule type" value="Genomic_DNA"/>
</dbReference>
<evidence type="ECO:0000313" key="3">
    <source>
        <dbReference type="EMBL" id="VEB03393.1"/>
    </source>
</evidence>
<sequence length="43" mass="5380">MMRRKLFLCDVCHKKERYKLHLRQEIIMKLFHKIIAKFSVLSF</sequence>